<evidence type="ECO:0000313" key="1">
    <source>
        <dbReference type="EMBL" id="MBB5985295.1"/>
    </source>
</evidence>
<protein>
    <recommendedName>
        <fullName evidence="3">HNH endonuclease 5 domain-containing protein</fullName>
    </recommendedName>
</protein>
<name>A0ABR6NDE4_9SPHN</name>
<dbReference type="EMBL" id="JACHKA010000001">
    <property type="protein sequence ID" value="MBB5985295.1"/>
    <property type="molecule type" value="Genomic_DNA"/>
</dbReference>
<gene>
    <name evidence="1" type="ORF">HNP60_001269</name>
</gene>
<sequence length="265" mass="30048">MARTKGNTQHRKLCSFCGNGTATKEHIWPRWAAQLLPDDASHYRTAFAGKALSPTELLSHKEAQGGVKTITIRTVCQKCNGGWMSQLEEAVRPWLEPMLKHEDVTITDIGKRLLAQYFTMKAMTADQNMAPHAFLQKERREFYETRKVPDEIEVALLHYPGPANPMVGMFNKERQGYILDAAGKPVLSENGEKHYNMNVTFRYGSAFIQILILRSATSTSLATDLPFRRILHPPLDGNINWPPPPLDTRNAYGIQHFLERLPHRG</sequence>
<proteinExistence type="predicted"/>
<keyword evidence="2" id="KW-1185">Reference proteome</keyword>
<evidence type="ECO:0000313" key="2">
    <source>
        <dbReference type="Proteomes" id="UP001138540"/>
    </source>
</evidence>
<accession>A0ABR6NDE4</accession>
<comment type="caution">
    <text evidence="1">The sequence shown here is derived from an EMBL/GenBank/DDBJ whole genome shotgun (WGS) entry which is preliminary data.</text>
</comment>
<evidence type="ECO:0008006" key="3">
    <source>
        <dbReference type="Google" id="ProtNLM"/>
    </source>
</evidence>
<organism evidence="1 2">
    <name type="scientific">Sphingobium lignivorans</name>
    <dbReference type="NCBI Taxonomy" id="2735886"/>
    <lineage>
        <taxon>Bacteria</taxon>
        <taxon>Pseudomonadati</taxon>
        <taxon>Pseudomonadota</taxon>
        <taxon>Alphaproteobacteria</taxon>
        <taxon>Sphingomonadales</taxon>
        <taxon>Sphingomonadaceae</taxon>
        <taxon>Sphingobium</taxon>
    </lineage>
</organism>
<dbReference type="Proteomes" id="UP001138540">
    <property type="component" value="Unassembled WGS sequence"/>
</dbReference>
<reference evidence="1 2" key="1">
    <citation type="submission" date="2020-08" db="EMBL/GenBank/DDBJ databases">
        <title>Exploring microbial biodiversity for novel pathways involved in the catabolism of aromatic compounds derived from lignin.</title>
        <authorList>
            <person name="Elkins J."/>
        </authorList>
    </citation>
    <scope>NUCLEOTIDE SEQUENCE [LARGE SCALE GENOMIC DNA]</scope>
    <source>
        <strain evidence="1 2">B1D3A</strain>
    </source>
</reference>